<dbReference type="RefSeq" id="WP_227707290.1">
    <property type="nucleotide sequence ID" value="NZ_JAJEQX010000009.1"/>
</dbReference>
<organism evidence="2 3">
    <name type="scientific">Ruminococcus turbiniformis</name>
    <dbReference type="NCBI Taxonomy" id="2881258"/>
    <lineage>
        <taxon>Bacteria</taxon>
        <taxon>Bacillati</taxon>
        <taxon>Bacillota</taxon>
        <taxon>Clostridia</taxon>
        <taxon>Eubacteriales</taxon>
        <taxon>Oscillospiraceae</taxon>
        <taxon>Ruminococcus</taxon>
    </lineage>
</organism>
<keyword evidence="3" id="KW-1185">Reference proteome</keyword>
<evidence type="ECO:0000313" key="2">
    <source>
        <dbReference type="EMBL" id="MCC2254157.1"/>
    </source>
</evidence>
<sequence length="89" mass="10011">MANCQNNMRCMRRTGSSAAPSDSAFRSQTGQAPGCPDTHDLFPPDMPIAMAYVPWQQWRDLYEPCKALERGTLFMELDKPFLGKGGRTR</sequence>
<reference evidence="2 3" key="1">
    <citation type="submission" date="2021-10" db="EMBL/GenBank/DDBJ databases">
        <title>Anaerobic single-cell dispensing facilitates the cultivation of human gut bacteria.</title>
        <authorList>
            <person name="Afrizal A."/>
        </authorList>
    </citation>
    <scope>NUCLEOTIDE SEQUENCE [LARGE SCALE GENOMIC DNA]</scope>
    <source>
        <strain evidence="2 3">CLA-AA-H200</strain>
    </source>
</reference>
<evidence type="ECO:0000313" key="3">
    <source>
        <dbReference type="Proteomes" id="UP001198151"/>
    </source>
</evidence>
<dbReference type="InterPro" id="IPR020256">
    <property type="entry name" value="Spore_coat_CotJA"/>
</dbReference>
<protein>
    <submittedName>
        <fullName evidence="2">Spore coat associated protein CotJA</fullName>
    </submittedName>
</protein>
<accession>A0ABS8FVT7</accession>
<dbReference type="EMBL" id="JAJEQX010000009">
    <property type="protein sequence ID" value="MCC2254157.1"/>
    <property type="molecule type" value="Genomic_DNA"/>
</dbReference>
<evidence type="ECO:0000256" key="1">
    <source>
        <dbReference type="SAM" id="MobiDB-lite"/>
    </source>
</evidence>
<dbReference type="Pfam" id="PF11007">
    <property type="entry name" value="CotJA"/>
    <property type="match status" value="1"/>
</dbReference>
<comment type="caution">
    <text evidence="2">The sequence shown here is derived from an EMBL/GenBank/DDBJ whole genome shotgun (WGS) entry which is preliminary data.</text>
</comment>
<name>A0ABS8FVT7_9FIRM</name>
<proteinExistence type="predicted"/>
<gene>
    <name evidence="2" type="ORF">LKD70_06835</name>
</gene>
<dbReference type="Proteomes" id="UP001198151">
    <property type="component" value="Unassembled WGS sequence"/>
</dbReference>
<feature type="compositionally biased region" description="Polar residues" evidence="1">
    <location>
        <begin position="1"/>
        <end position="31"/>
    </location>
</feature>
<feature type="region of interest" description="Disordered" evidence="1">
    <location>
        <begin position="1"/>
        <end position="40"/>
    </location>
</feature>